<dbReference type="AlphaFoldDB" id="A0A5B8XUV8"/>
<evidence type="ECO:0000313" key="2">
    <source>
        <dbReference type="Proteomes" id="UP000321595"/>
    </source>
</evidence>
<name>A0A5B8XUV8_9DELT</name>
<organism evidence="1 2">
    <name type="scientific">Microvenator marinus</name>
    <dbReference type="NCBI Taxonomy" id="2600177"/>
    <lineage>
        <taxon>Bacteria</taxon>
        <taxon>Deltaproteobacteria</taxon>
        <taxon>Bradymonadales</taxon>
        <taxon>Microvenatoraceae</taxon>
        <taxon>Microvenator</taxon>
    </lineage>
</organism>
<reference evidence="1 2" key="1">
    <citation type="submission" date="2019-08" db="EMBL/GenBank/DDBJ databases">
        <authorList>
            <person name="Liang Q."/>
        </authorList>
    </citation>
    <scope>NUCLEOTIDE SEQUENCE [LARGE SCALE GENOMIC DNA]</scope>
    <source>
        <strain evidence="1 2">V1718</strain>
    </source>
</reference>
<dbReference type="KEGG" id="bbae:FRD01_21345"/>
<dbReference type="Proteomes" id="UP000321595">
    <property type="component" value="Chromosome"/>
</dbReference>
<proteinExistence type="predicted"/>
<dbReference type="EMBL" id="CP042467">
    <property type="protein sequence ID" value="QED29732.1"/>
    <property type="molecule type" value="Genomic_DNA"/>
</dbReference>
<accession>A0A5B8XUV8</accession>
<protein>
    <submittedName>
        <fullName evidence="1">Uncharacterized protein</fullName>
    </submittedName>
</protein>
<evidence type="ECO:0000313" key="1">
    <source>
        <dbReference type="EMBL" id="QED29732.1"/>
    </source>
</evidence>
<gene>
    <name evidence="1" type="ORF">FRD01_21345</name>
</gene>
<dbReference type="OrthoDB" id="5501219at2"/>
<dbReference type="RefSeq" id="WP_146962965.1">
    <property type="nucleotide sequence ID" value="NZ_CP042467.1"/>
</dbReference>
<keyword evidence="2" id="KW-1185">Reference proteome</keyword>
<sequence length="212" mass="23833">MNYKTLAADIGWVEALIKIGEIRRAGLPTSVAAIQRGLEITKLDPNYYSVYLWIPAAYLSRKHLVSEESLKLISELMDVGIDHFPNDPELPFSAAMNYIGQSDLNDKPRRVREIRRSLEYLNIAAARPGAWEDMPALIGALAKRLRDLESETGVDESVFLEEMIFRLGRDRAPDLWESLPADAKVRLSMVEPVALVECVGYLSRSLCEAVQD</sequence>